<evidence type="ECO:0000256" key="1">
    <source>
        <dbReference type="ARBA" id="ARBA00023319"/>
    </source>
</evidence>
<organism evidence="3 4">
    <name type="scientific">Amphilophus citrinellus</name>
    <name type="common">Midas cichlid</name>
    <name type="synonym">Cichlasoma citrinellum</name>
    <dbReference type="NCBI Taxonomy" id="61819"/>
    <lineage>
        <taxon>Eukaryota</taxon>
        <taxon>Metazoa</taxon>
        <taxon>Chordata</taxon>
        <taxon>Craniata</taxon>
        <taxon>Vertebrata</taxon>
        <taxon>Euteleostomi</taxon>
        <taxon>Actinopterygii</taxon>
        <taxon>Neopterygii</taxon>
        <taxon>Teleostei</taxon>
        <taxon>Neoteleostei</taxon>
        <taxon>Acanthomorphata</taxon>
        <taxon>Ovalentaria</taxon>
        <taxon>Cichlomorphae</taxon>
        <taxon>Cichliformes</taxon>
        <taxon>Cichlidae</taxon>
        <taxon>New World cichlids</taxon>
        <taxon>Cichlasomatinae</taxon>
        <taxon>Heroini</taxon>
        <taxon>Amphilophus</taxon>
    </lineage>
</organism>
<dbReference type="Ensembl" id="ENSACIT00000003714.1">
    <property type="protein sequence ID" value="ENSACIP00000003598.1"/>
    <property type="gene ID" value="ENSACIG00000002857.1"/>
</dbReference>
<dbReference type="STRING" id="61819.ENSACIP00000003598"/>
<accession>A0A3Q0R0J1</accession>
<dbReference type="InterPro" id="IPR036179">
    <property type="entry name" value="Ig-like_dom_sf"/>
</dbReference>
<feature type="domain" description="Ig-like" evidence="2">
    <location>
        <begin position="21"/>
        <end position="110"/>
    </location>
</feature>
<dbReference type="SUPFAM" id="SSF48726">
    <property type="entry name" value="Immunoglobulin"/>
    <property type="match status" value="1"/>
</dbReference>
<dbReference type="CDD" id="cd21819">
    <property type="entry name" value="IgC1_CH1_IgM"/>
    <property type="match status" value="1"/>
</dbReference>
<dbReference type="Pfam" id="PF07654">
    <property type="entry name" value="C1-set"/>
    <property type="match status" value="1"/>
</dbReference>
<reference evidence="3" key="2">
    <citation type="submission" date="2025-09" db="UniProtKB">
        <authorList>
            <consortium name="Ensembl"/>
        </authorList>
    </citation>
    <scope>IDENTIFICATION</scope>
</reference>
<dbReference type="Proteomes" id="UP000261340">
    <property type="component" value="Unplaced"/>
</dbReference>
<sequence>VYHVLNDTRGQQNIFSSSSGPTVFPLIPCGSQSGETVTLGCLATGFNPSSVTFSWTKGSTALEDFIQYPAVQKGNVYTGVSQVQVRRQDWGAGQNVQCAVTHVAGNETASMDNPSPLPPCHIWHSCSCILCQLLGYGVPCMPCLHTASCRLLLCAGLSQGHLCTASINLTPQFLALLYGVCIIH</sequence>
<dbReference type="GeneTree" id="ENSGT00940000174865"/>
<evidence type="ECO:0000313" key="3">
    <source>
        <dbReference type="Ensembl" id="ENSACIP00000003598.1"/>
    </source>
</evidence>
<keyword evidence="1" id="KW-0393">Immunoglobulin domain</keyword>
<evidence type="ECO:0000259" key="2">
    <source>
        <dbReference type="PROSITE" id="PS50835"/>
    </source>
</evidence>
<keyword evidence="4" id="KW-1185">Reference proteome</keyword>
<dbReference type="InterPro" id="IPR013783">
    <property type="entry name" value="Ig-like_fold"/>
</dbReference>
<dbReference type="AlphaFoldDB" id="A0A3Q0R0J1"/>
<protein>
    <recommendedName>
        <fullName evidence="2">Ig-like domain-containing protein</fullName>
    </recommendedName>
</protein>
<dbReference type="SMART" id="SM00407">
    <property type="entry name" value="IGc1"/>
    <property type="match status" value="1"/>
</dbReference>
<dbReference type="PANTHER" id="PTHR23411">
    <property type="entry name" value="TAPASIN"/>
    <property type="match status" value="1"/>
</dbReference>
<evidence type="ECO:0000313" key="4">
    <source>
        <dbReference type="Proteomes" id="UP000261340"/>
    </source>
</evidence>
<dbReference type="Gene3D" id="2.60.40.10">
    <property type="entry name" value="Immunoglobulins"/>
    <property type="match status" value="1"/>
</dbReference>
<reference evidence="3" key="1">
    <citation type="submission" date="2025-08" db="UniProtKB">
        <authorList>
            <consortium name="Ensembl"/>
        </authorList>
    </citation>
    <scope>IDENTIFICATION</scope>
</reference>
<dbReference type="FunFam" id="2.60.40.10:FF:002350">
    <property type="entry name" value="Immunoglobulin heavy variable 1-4"/>
    <property type="match status" value="1"/>
</dbReference>
<proteinExistence type="predicted"/>
<dbReference type="InterPro" id="IPR050380">
    <property type="entry name" value="Immune_Resp_Modulators"/>
</dbReference>
<dbReference type="PROSITE" id="PS50835">
    <property type="entry name" value="IG_LIKE"/>
    <property type="match status" value="1"/>
</dbReference>
<dbReference type="InterPro" id="IPR007110">
    <property type="entry name" value="Ig-like_dom"/>
</dbReference>
<name>A0A3Q0R0J1_AMPCI</name>
<dbReference type="InterPro" id="IPR003597">
    <property type="entry name" value="Ig_C1-set"/>
</dbReference>